<keyword evidence="2" id="KW-1185">Reference proteome</keyword>
<accession>A0ACB0J8C2</accession>
<evidence type="ECO:0000313" key="1">
    <source>
        <dbReference type="EMBL" id="CAJ2640410.1"/>
    </source>
</evidence>
<evidence type="ECO:0000313" key="2">
    <source>
        <dbReference type="Proteomes" id="UP001177021"/>
    </source>
</evidence>
<organism evidence="1 2">
    <name type="scientific">Trifolium pratense</name>
    <name type="common">Red clover</name>
    <dbReference type="NCBI Taxonomy" id="57577"/>
    <lineage>
        <taxon>Eukaryota</taxon>
        <taxon>Viridiplantae</taxon>
        <taxon>Streptophyta</taxon>
        <taxon>Embryophyta</taxon>
        <taxon>Tracheophyta</taxon>
        <taxon>Spermatophyta</taxon>
        <taxon>Magnoliopsida</taxon>
        <taxon>eudicotyledons</taxon>
        <taxon>Gunneridae</taxon>
        <taxon>Pentapetalae</taxon>
        <taxon>rosids</taxon>
        <taxon>fabids</taxon>
        <taxon>Fabales</taxon>
        <taxon>Fabaceae</taxon>
        <taxon>Papilionoideae</taxon>
        <taxon>50 kb inversion clade</taxon>
        <taxon>NPAAA clade</taxon>
        <taxon>Hologalegina</taxon>
        <taxon>IRL clade</taxon>
        <taxon>Trifolieae</taxon>
        <taxon>Trifolium</taxon>
    </lineage>
</organism>
<dbReference type="Proteomes" id="UP001177021">
    <property type="component" value="Unassembled WGS sequence"/>
</dbReference>
<proteinExistence type="predicted"/>
<dbReference type="EMBL" id="CASHSV030000024">
    <property type="protein sequence ID" value="CAJ2640410.1"/>
    <property type="molecule type" value="Genomic_DNA"/>
</dbReference>
<protein>
    <submittedName>
        <fullName evidence="1">Uncharacterized protein</fullName>
    </submittedName>
</protein>
<comment type="caution">
    <text evidence="1">The sequence shown here is derived from an EMBL/GenBank/DDBJ whole genome shotgun (WGS) entry which is preliminary data.</text>
</comment>
<name>A0ACB0J8C2_TRIPR</name>
<sequence>MGAKSERLDQLTSNGMINDEKLVCQYVTAPTNKGVWYGDNPLHQTTSILALQIILMFFLSRITHFLLSPCHQTLLISQIVAGIMVGPLFLGTTRYEMLFPTVSIMILSTFAEFGMIIYFFRMGVQINYKQIVMIEKRAVIIGILGHVSSTIFGTIVLNLVEKSYPLGSENHGIQGLIYFASLTSFPVISTFLSEMNIINSEIGRMALSASMISDGCMWIFYFVILNGVKALEKKSYKFVLQLSFTFCYFAVLFYLFRPLIIWISNRHPKEKAMRESHFVVIICILLFIGLSAQITGQPSFVVAFWFGLVLPDGPPLGPILAEKLDTIGSTLIVPAYCTTSGLRTSVPKLVGTKSVFVEVVLISVYVGKFVGTILPSLYFHIELGDSCALALIMCCKGLMDLCLFNILLNNKAIGELPFTLMIYTMVAITGFATLIVYYIYDPSRRYKTYIRRSIKDYKKDFDLKILVCIHDEENVHPMINLLQATNPTNTTPLSIYVLHLMELKGRAASILTKNEYSNKSYRLNSFKETSTQRINNVFNQFLFHNEGSVALQLFPAIAPYSSMHDDICYMAMDTKSNITIVPFHKQWSMNGNVELTNSSIRSVNKKVLNKAPCSIGVLINRSQMRGNLSVIHEKSFCEIAMIFLGGADDQEALAYAMRIAEHPNIRLTVIWVRFKLQQKQYNIKNPYIDMMEHVRYTSNLKDKVFFKEEIVEDGAGTTSVICRIEGYFTLVIVGRHHIADSPCVMGLTEWCELPELGPVGNLLATSDFTFSVIVVQQQPFNDFWYKVR</sequence>
<gene>
    <name evidence="1" type="ORF">MILVUS5_LOCUS10263</name>
</gene>
<reference evidence="1" key="1">
    <citation type="submission" date="2023-10" db="EMBL/GenBank/DDBJ databases">
        <authorList>
            <person name="Rodriguez Cubillos JULIANA M."/>
            <person name="De Vega J."/>
        </authorList>
    </citation>
    <scope>NUCLEOTIDE SEQUENCE</scope>
</reference>